<evidence type="ECO:0000313" key="1">
    <source>
        <dbReference type="EMBL" id="CAJ0610663.1"/>
    </source>
</evidence>
<protein>
    <submittedName>
        <fullName evidence="1">Uncharacterized protein</fullName>
    </submittedName>
</protein>
<evidence type="ECO:0000313" key="2">
    <source>
        <dbReference type="Proteomes" id="UP001176961"/>
    </source>
</evidence>
<comment type="caution">
    <text evidence="1">The sequence shown here is derived from an EMBL/GenBank/DDBJ whole genome shotgun (WGS) entry which is preliminary data.</text>
</comment>
<keyword evidence="2" id="KW-1185">Reference proteome</keyword>
<sequence length="116" mass="13298">MSINYQHALNTYVAQDHFGVVLGIYNPAEHGTVEEFKHRMTELHAVIDSVQSLGHPADQVIGLACAFKNFCEVLGLDPMEVLRVVSRMEQDCRYRQVNTLNAVRRYAERELKPHYP</sequence>
<reference evidence="1" key="1">
    <citation type="submission" date="2023-07" db="EMBL/GenBank/DDBJ databases">
        <authorList>
            <consortium name="CYATHOMIX"/>
        </authorList>
    </citation>
    <scope>NUCLEOTIDE SEQUENCE</scope>
    <source>
        <strain evidence="1">N/A</strain>
    </source>
</reference>
<dbReference type="Proteomes" id="UP001176961">
    <property type="component" value="Unassembled WGS sequence"/>
</dbReference>
<gene>
    <name evidence="1" type="ORF">CYNAS_LOCUS22646</name>
</gene>
<organism evidence="1 2">
    <name type="scientific">Cylicocyclus nassatus</name>
    <name type="common">Nematode worm</name>
    <dbReference type="NCBI Taxonomy" id="53992"/>
    <lineage>
        <taxon>Eukaryota</taxon>
        <taxon>Metazoa</taxon>
        <taxon>Ecdysozoa</taxon>
        <taxon>Nematoda</taxon>
        <taxon>Chromadorea</taxon>
        <taxon>Rhabditida</taxon>
        <taxon>Rhabditina</taxon>
        <taxon>Rhabditomorpha</taxon>
        <taxon>Strongyloidea</taxon>
        <taxon>Strongylidae</taxon>
        <taxon>Cylicocyclus</taxon>
    </lineage>
</organism>
<accession>A0AA36HHE0</accession>
<dbReference type="EMBL" id="CATQJL010000343">
    <property type="protein sequence ID" value="CAJ0610663.1"/>
    <property type="molecule type" value="Genomic_DNA"/>
</dbReference>
<name>A0AA36HHE0_CYLNA</name>
<proteinExistence type="predicted"/>
<dbReference type="AlphaFoldDB" id="A0AA36HHE0"/>